<gene>
    <name evidence="2" type="primary">TY3B-G_90</name>
    <name evidence="2" type="ORF">AVEN_178356_1</name>
</gene>
<evidence type="ECO:0000259" key="1">
    <source>
        <dbReference type="PROSITE" id="PS50878"/>
    </source>
</evidence>
<dbReference type="AlphaFoldDB" id="A0A4Y2BFM3"/>
<protein>
    <submittedName>
        <fullName evidence="2">Transposon Ty3-G Gag-Pol polyprotein</fullName>
    </submittedName>
</protein>
<evidence type="ECO:0000313" key="2">
    <source>
        <dbReference type="EMBL" id="GBL89934.1"/>
    </source>
</evidence>
<dbReference type="Pfam" id="PF00078">
    <property type="entry name" value="RVT_1"/>
    <property type="match status" value="1"/>
</dbReference>
<sequence length="165" mass="19132">MPRTAVITPFGLFEFPFLNFGLRSAVQTFQRFINEILRGLDYCFPYLDDTLISSENQVEHKRHLEEIFTRFRKYGIVINESKCEFGKDTIDFLGHTINSNGCTPHRDKVSAILEYNKPVTISDLRRFLGMVNYYHRFIPNIATILLPLNRLLVGAKKLDKRSSGI</sequence>
<dbReference type="InterPro" id="IPR043128">
    <property type="entry name" value="Rev_trsase/Diguanyl_cyclase"/>
</dbReference>
<proteinExistence type="predicted"/>
<dbReference type="GO" id="GO:0071897">
    <property type="term" value="P:DNA biosynthetic process"/>
    <property type="evidence" value="ECO:0007669"/>
    <property type="project" value="UniProtKB-ARBA"/>
</dbReference>
<evidence type="ECO:0000313" key="3">
    <source>
        <dbReference type="Proteomes" id="UP000499080"/>
    </source>
</evidence>
<accession>A0A4Y2BFM3</accession>
<dbReference type="Gene3D" id="3.10.10.10">
    <property type="entry name" value="HIV Type 1 Reverse Transcriptase, subunit A, domain 1"/>
    <property type="match status" value="1"/>
</dbReference>
<dbReference type="InterPro" id="IPR043502">
    <property type="entry name" value="DNA/RNA_pol_sf"/>
</dbReference>
<organism evidence="2 3">
    <name type="scientific">Araneus ventricosus</name>
    <name type="common">Orbweaver spider</name>
    <name type="synonym">Epeira ventricosa</name>
    <dbReference type="NCBI Taxonomy" id="182803"/>
    <lineage>
        <taxon>Eukaryota</taxon>
        <taxon>Metazoa</taxon>
        <taxon>Ecdysozoa</taxon>
        <taxon>Arthropoda</taxon>
        <taxon>Chelicerata</taxon>
        <taxon>Arachnida</taxon>
        <taxon>Araneae</taxon>
        <taxon>Araneomorphae</taxon>
        <taxon>Entelegynae</taxon>
        <taxon>Araneoidea</taxon>
        <taxon>Araneidae</taxon>
        <taxon>Araneus</taxon>
    </lineage>
</organism>
<dbReference type="SUPFAM" id="SSF56672">
    <property type="entry name" value="DNA/RNA polymerases"/>
    <property type="match status" value="1"/>
</dbReference>
<dbReference type="Proteomes" id="UP000499080">
    <property type="component" value="Unassembled WGS sequence"/>
</dbReference>
<dbReference type="Gene3D" id="3.30.70.270">
    <property type="match status" value="2"/>
</dbReference>
<dbReference type="InterPro" id="IPR000477">
    <property type="entry name" value="RT_dom"/>
</dbReference>
<dbReference type="FunFam" id="3.30.70.270:FF:000003">
    <property type="entry name" value="Transposon Ty3-G Gag-Pol polyprotein"/>
    <property type="match status" value="1"/>
</dbReference>
<dbReference type="CDD" id="cd01647">
    <property type="entry name" value="RT_LTR"/>
    <property type="match status" value="1"/>
</dbReference>
<dbReference type="PANTHER" id="PTHR37984:SF5">
    <property type="entry name" value="PROTEIN NYNRIN-LIKE"/>
    <property type="match status" value="1"/>
</dbReference>
<dbReference type="OrthoDB" id="6508513at2759"/>
<dbReference type="EMBL" id="BGPR01000068">
    <property type="protein sequence ID" value="GBL89934.1"/>
    <property type="molecule type" value="Genomic_DNA"/>
</dbReference>
<dbReference type="InterPro" id="IPR050951">
    <property type="entry name" value="Retrovirus_Pol_polyprotein"/>
</dbReference>
<name>A0A4Y2BFM3_ARAVE</name>
<feature type="domain" description="Reverse transcriptase" evidence="1">
    <location>
        <begin position="1"/>
        <end position="97"/>
    </location>
</feature>
<dbReference type="PANTHER" id="PTHR37984">
    <property type="entry name" value="PROTEIN CBG26694"/>
    <property type="match status" value="1"/>
</dbReference>
<keyword evidence="3" id="KW-1185">Reference proteome</keyword>
<reference evidence="2 3" key="1">
    <citation type="journal article" date="2019" name="Sci. Rep.">
        <title>Orb-weaving spider Araneus ventricosus genome elucidates the spidroin gene catalogue.</title>
        <authorList>
            <person name="Kono N."/>
            <person name="Nakamura H."/>
            <person name="Ohtoshi R."/>
            <person name="Moran D.A.P."/>
            <person name="Shinohara A."/>
            <person name="Yoshida Y."/>
            <person name="Fujiwara M."/>
            <person name="Mori M."/>
            <person name="Tomita M."/>
            <person name="Arakawa K."/>
        </authorList>
    </citation>
    <scope>NUCLEOTIDE SEQUENCE [LARGE SCALE GENOMIC DNA]</scope>
</reference>
<comment type="caution">
    <text evidence="2">The sequence shown here is derived from an EMBL/GenBank/DDBJ whole genome shotgun (WGS) entry which is preliminary data.</text>
</comment>
<dbReference type="PROSITE" id="PS50878">
    <property type="entry name" value="RT_POL"/>
    <property type="match status" value="1"/>
</dbReference>